<evidence type="ECO:0000313" key="12">
    <source>
        <dbReference type="Proteomes" id="UP000051276"/>
    </source>
</evidence>
<dbReference type="GO" id="GO:0003909">
    <property type="term" value="F:DNA ligase activity"/>
    <property type="evidence" value="ECO:0007669"/>
    <property type="project" value="TreeGrafter"/>
</dbReference>
<proteinExistence type="predicted"/>
<evidence type="ECO:0000256" key="4">
    <source>
        <dbReference type="ARBA" id="ARBA00022741"/>
    </source>
</evidence>
<evidence type="ECO:0000256" key="3">
    <source>
        <dbReference type="ARBA" id="ARBA00022723"/>
    </source>
</evidence>
<dbReference type="SUPFAM" id="SSF103365">
    <property type="entry name" value="Hypothetical protein PH1602"/>
    <property type="match status" value="1"/>
</dbReference>
<dbReference type="InterPro" id="IPR052915">
    <property type="entry name" value="RtcB-like"/>
</dbReference>
<evidence type="ECO:0000256" key="1">
    <source>
        <dbReference type="ARBA" id="ARBA00012726"/>
    </source>
</evidence>
<organism evidence="10 13">
    <name type="scientific">endosymbiont of Ridgeia piscesae</name>
    <dbReference type="NCBI Taxonomy" id="54398"/>
    <lineage>
        <taxon>Bacteria</taxon>
        <taxon>Pseudomonadati</taxon>
        <taxon>Pseudomonadota</taxon>
        <taxon>Gammaproteobacteria</taxon>
        <taxon>sulfur-oxidizing symbionts</taxon>
    </lineage>
</organism>
<dbReference type="GO" id="GO:0170057">
    <property type="term" value="F:RNA ligase (GTP) activity"/>
    <property type="evidence" value="ECO:0007669"/>
    <property type="project" value="UniProtKB-EC"/>
</dbReference>
<evidence type="ECO:0000256" key="5">
    <source>
        <dbReference type="ARBA" id="ARBA00022800"/>
    </source>
</evidence>
<dbReference type="GO" id="GO:0006396">
    <property type="term" value="P:RNA processing"/>
    <property type="evidence" value="ECO:0007669"/>
    <property type="project" value="InterPro"/>
</dbReference>
<dbReference type="GO" id="GO:0005525">
    <property type="term" value="F:GTP binding"/>
    <property type="evidence" value="ECO:0007669"/>
    <property type="project" value="UniProtKB-KW"/>
</dbReference>
<comment type="catalytic activity">
    <reaction evidence="8">
        <text>a 3'-end 3'-phospho-ribonucleotide-RNA + a 5'-end dephospho-ribonucleoside-RNA + GTP = a ribonucleotidyl-ribonucleotide-RNA + GMP + diphosphate</text>
        <dbReference type="Rhea" id="RHEA:68076"/>
        <dbReference type="Rhea" id="RHEA-COMP:10463"/>
        <dbReference type="Rhea" id="RHEA-COMP:13936"/>
        <dbReference type="Rhea" id="RHEA-COMP:17355"/>
        <dbReference type="ChEBI" id="CHEBI:33019"/>
        <dbReference type="ChEBI" id="CHEBI:37565"/>
        <dbReference type="ChEBI" id="CHEBI:58115"/>
        <dbReference type="ChEBI" id="CHEBI:83062"/>
        <dbReference type="ChEBI" id="CHEBI:138284"/>
        <dbReference type="ChEBI" id="CHEBI:173118"/>
        <dbReference type="EC" id="6.5.1.8"/>
    </reaction>
</comment>
<name>A0A0T5YT29_9GAMM</name>
<dbReference type="EMBL" id="LMXI01000034">
    <property type="protein sequence ID" value="KRT60077.1"/>
    <property type="molecule type" value="Genomic_DNA"/>
</dbReference>
<evidence type="ECO:0000313" key="11">
    <source>
        <dbReference type="EMBL" id="KRT60077.1"/>
    </source>
</evidence>
<dbReference type="Pfam" id="PF01139">
    <property type="entry name" value="RtcB"/>
    <property type="match status" value="1"/>
</dbReference>
<comment type="cofactor">
    <cofactor evidence="9">
        <name>Mn(2+)</name>
        <dbReference type="ChEBI" id="CHEBI:29035"/>
    </cofactor>
    <text evidence="9">Binds 2 manganese ions per subunit.</text>
</comment>
<dbReference type="EMBL" id="LDXT01000096">
    <property type="protein sequence ID" value="KRT53633.1"/>
    <property type="molecule type" value="Genomic_DNA"/>
</dbReference>
<keyword evidence="7 9" id="KW-0464">Manganese</keyword>
<protein>
    <recommendedName>
        <fullName evidence="1">3'-phosphate/5'-hydroxy nucleic acid ligase</fullName>
        <ecNumber evidence="1">6.5.1.8</ecNumber>
    </recommendedName>
</protein>
<evidence type="ECO:0000256" key="2">
    <source>
        <dbReference type="ARBA" id="ARBA00022598"/>
    </source>
</evidence>
<dbReference type="InterPro" id="IPR001233">
    <property type="entry name" value="RtcB"/>
</dbReference>
<dbReference type="Proteomes" id="UP000051276">
    <property type="component" value="Unassembled WGS sequence"/>
</dbReference>
<sequence>MPVKMILDQGRGPMRIYTDEVESAALQQLGNIVRFDLVHHHVAAMPDVQLGIGATVGAVIPTKGAIIPLVGVDIGCGPAPLGWLRTPLPDGR</sequence>
<dbReference type="AlphaFoldDB" id="A0A0T5YT29"/>
<dbReference type="STRING" id="54398.Ga0074115_10668"/>
<dbReference type="GO" id="GO:0006281">
    <property type="term" value="P:DNA repair"/>
    <property type="evidence" value="ECO:0007669"/>
    <property type="project" value="TreeGrafter"/>
</dbReference>
<evidence type="ECO:0000313" key="10">
    <source>
        <dbReference type="EMBL" id="KRT53633.1"/>
    </source>
</evidence>
<keyword evidence="13" id="KW-1185">Reference proteome</keyword>
<feature type="binding site" evidence="9">
    <location>
        <position position="73"/>
    </location>
    <ligand>
        <name>Mn(2+)</name>
        <dbReference type="ChEBI" id="CHEBI:29035"/>
        <label>1</label>
    </ligand>
</feature>
<keyword evidence="2 10" id="KW-0436">Ligase</keyword>
<dbReference type="PANTHER" id="PTHR43749:SF2">
    <property type="entry name" value="RNA-SPLICING LIGASE RTCB"/>
    <property type="match status" value="1"/>
</dbReference>
<keyword evidence="5" id="KW-0692">RNA repair</keyword>
<reference evidence="12 13" key="1">
    <citation type="submission" date="2015-11" db="EMBL/GenBank/DDBJ databases">
        <title>The genome of Candidatus Endoriftia persephone in Ridgeia piscesae and population structure of the North Eastern Pacific vestimentiferan symbionts.</title>
        <authorList>
            <person name="Perez M."/>
            <person name="Juniper K.S."/>
        </authorList>
    </citation>
    <scope>NUCLEOTIDE SEQUENCE [LARGE SCALE GENOMIC DNA]</scope>
    <source>
        <strain evidence="11">Ind10</strain>
        <strain evidence="10">Ind11</strain>
    </source>
</reference>
<comment type="caution">
    <text evidence="10">The sequence shown here is derived from an EMBL/GenBank/DDBJ whole genome shotgun (WGS) entry which is preliminary data.</text>
</comment>
<dbReference type="GO" id="GO:0042245">
    <property type="term" value="P:RNA repair"/>
    <property type="evidence" value="ECO:0007669"/>
    <property type="project" value="UniProtKB-KW"/>
</dbReference>
<keyword evidence="6" id="KW-0342">GTP-binding</keyword>
<evidence type="ECO:0000256" key="8">
    <source>
        <dbReference type="ARBA" id="ARBA00047746"/>
    </source>
</evidence>
<gene>
    <name evidence="10" type="ORF">Ga0074115_10668</name>
    <name evidence="11" type="ORF">Ga0076813_16602</name>
</gene>
<dbReference type="RefSeq" id="WP_057955970.1">
    <property type="nucleotide sequence ID" value="NZ_KQ556901.1"/>
</dbReference>
<dbReference type="Proteomes" id="UP000051634">
    <property type="component" value="Unassembled WGS sequence"/>
</dbReference>
<dbReference type="InterPro" id="IPR036025">
    <property type="entry name" value="RtcB-like_sf"/>
</dbReference>
<evidence type="ECO:0000313" key="13">
    <source>
        <dbReference type="Proteomes" id="UP000051634"/>
    </source>
</evidence>
<evidence type="ECO:0000256" key="6">
    <source>
        <dbReference type="ARBA" id="ARBA00023134"/>
    </source>
</evidence>
<accession>A0A0T5YT29</accession>
<dbReference type="EC" id="6.5.1.8" evidence="1"/>
<dbReference type="PATRIC" id="fig|54398.3.peg.547"/>
<keyword evidence="3 9" id="KW-0479">Metal-binding</keyword>
<dbReference type="GO" id="GO:0030145">
    <property type="term" value="F:manganese ion binding"/>
    <property type="evidence" value="ECO:0007669"/>
    <property type="project" value="TreeGrafter"/>
</dbReference>
<keyword evidence="4" id="KW-0547">Nucleotide-binding</keyword>
<dbReference type="PANTHER" id="PTHR43749">
    <property type="entry name" value="RNA-SPLICING LIGASE RTCB"/>
    <property type="match status" value="1"/>
</dbReference>
<dbReference type="OrthoDB" id="9802323at2"/>
<dbReference type="Gene3D" id="3.90.1860.10">
    <property type="entry name" value="tRNA-splicing ligase RtcB"/>
    <property type="match status" value="1"/>
</dbReference>
<evidence type="ECO:0000256" key="7">
    <source>
        <dbReference type="ARBA" id="ARBA00023211"/>
    </source>
</evidence>
<evidence type="ECO:0000256" key="9">
    <source>
        <dbReference type="PIRSR" id="PIRSR601233-3"/>
    </source>
</evidence>